<comment type="subcellular location">
    <subcellularLocation>
        <location evidence="2">Cytoplasm</location>
    </subcellularLocation>
    <subcellularLocation>
        <location evidence="1">Nucleus</location>
    </subcellularLocation>
</comment>
<sequence>MDVTVDLDPNEPKRKCLTISEYNAMVDWIDSLIKNNRDFILNRYGLLSSNVLNRYPHLHKNTVLSIVDGRIQLYVRQRHHKVFSSSSNANSPSHSSATSRTSATAKSKLFMNHRQQDHINKQLINSTKTINERYKELVANGAVSSPLIALADKLCMPAMLVAKTILTEQIKEKRLREKLERQNLNIDDSLNSSILIDTSGVSNVSNSQNDSYTELKQNVSVNDSTAKELDTSYSIDEQLSKQLNWLTCKLRSMHKSESTLNQSDNSLINTSHSYSMPPTNKSSNLTPHQLASSTWLIRKDPQLAYEVYKASVVDGHYGSCVEFIKSCNGKRFEQILKQNMTRLTKSQTNRPEKNYTTEKECRLRGLDMTPDMVLNEPIAISLSDVENMKYNQDYIATNYVGGNENEIKVLNWIESKAMFGGPDQLRKASQSQLFPYWNRYGPGAVIYWFGHILEDHEKYQGVHAGVSIKKCNTDSTSTSVTSPAKIDSEELFAFNFWSKYCLLMDGFPATNKIVMHNRQNGLKKKNSTTVTISV</sequence>
<proteinExistence type="predicted"/>
<accession>A0A2H8TLI8</accession>
<dbReference type="EMBL" id="GFXV01003094">
    <property type="protein sequence ID" value="MBW14899.1"/>
    <property type="molecule type" value="Transcribed_RNA"/>
</dbReference>
<name>A0A2H8TLI8_9HEMI</name>
<dbReference type="AlphaFoldDB" id="A0A2H8TLI8"/>
<dbReference type="PANTHER" id="PTHR31661">
    <property type="entry name" value="SIMILAR TO CDNA SEQUENCE BC052040"/>
    <property type="match status" value="1"/>
</dbReference>
<feature type="region of interest" description="Disordered" evidence="6">
    <location>
        <begin position="84"/>
        <end position="103"/>
    </location>
</feature>
<feature type="region of interest" description="Disordered" evidence="6">
    <location>
        <begin position="257"/>
        <end position="286"/>
    </location>
</feature>
<gene>
    <name evidence="7" type="primary">CO041</name>
</gene>
<evidence type="ECO:0000256" key="5">
    <source>
        <dbReference type="ARBA" id="ARBA00023480"/>
    </source>
</evidence>
<organism evidence="7">
    <name type="scientific">Melanaphis sacchari</name>
    <dbReference type="NCBI Taxonomy" id="742174"/>
    <lineage>
        <taxon>Eukaryota</taxon>
        <taxon>Metazoa</taxon>
        <taxon>Ecdysozoa</taxon>
        <taxon>Arthropoda</taxon>
        <taxon>Hexapoda</taxon>
        <taxon>Insecta</taxon>
        <taxon>Pterygota</taxon>
        <taxon>Neoptera</taxon>
        <taxon>Paraneoptera</taxon>
        <taxon>Hemiptera</taxon>
        <taxon>Sternorrhyncha</taxon>
        <taxon>Aphidomorpha</taxon>
        <taxon>Aphidoidea</taxon>
        <taxon>Aphididae</taxon>
        <taxon>Aphidini</taxon>
        <taxon>Melanaphis</taxon>
    </lineage>
</organism>
<evidence type="ECO:0000256" key="1">
    <source>
        <dbReference type="ARBA" id="ARBA00004123"/>
    </source>
</evidence>
<evidence type="ECO:0000256" key="6">
    <source>
        <dbReference type="SAM" id="MobiDB-lite"/>
    </source>
</evidence>
<reference evidence="7" key="1">
    <citation type="submission" date="2017-10" db="EMBL/GenBank/DDBJ databases">
        <title>Transcriptome Assembly of Sugarcane Aphid Adults.</title>
        <authorList>
            <person name="Scully E.D."/>
            <person name="Palmer N.A."/>
            <person name="Geib S.M."/>
            <person name="Sarath G."/>
            <person name="Sattler S.E."/>
        </authorList>
    </citation>
    <scope>NUCLEOTIDE SEQUENCE</scope>
    <source>
        <tissue evidence="7">Whole body</tissue>
    </source>
</reference>
<keyword evidence="4" id="KW-0539">Nucleus</keyword>
<keyword evidence="3" id="KW-0963">Cytoplasm</keyword>
<dbReference type="GO" id="GO:0005634">
    <property type="term" value="C:nucleus"/>
    <property type="evidence" value="ECO:0007669"/>
    <property type="project" value="UniProtKB-SubCell"/>
</dbReference>
<dbReference type="Pfam" id="PF14811">
    <property type="entry name" value="TPD"/>
    <property type="match status" value="1"/>
</dbReference>
<dbReference type="PANTHER" id="PTHR31661:SF1">
    <property type="entry name" value="CDAN1-INTERACTING NUCLEASE 1"/>
    <property type="match status" value="1"/>
</dbReference>
<dbReference type="OrthoDB" id="1272at2759"/>
<feature type="compositionally biased region" description="Polar residues" evidence="6">
    <location>
        <begin position="258"/>
        <end position="286"/>
    </location>
</feature>
<evidence type="ECO:0000256" key="3">
    <source>
        <dbReference type="ARBA" id="ARBA00022490"/>
    </source>
</evidence>
<dbReference type="GO" id="GO:0005737">
    <property type="term" value="C:cytoplasm"/>
    <property type="evidence" value="ECO:0007669"/>
    <property type="project" value="UniProtKB-SubCell"/>
</dbReference>
<protein>
    <recommendedName>
        <fullName evidence="5">CDAN1-interacting nuclease 1</fullName>
    </recommendedName>
</protein>
<evidence type="ECO:0000313" key="7">
    <source>
        <dbReference type="EMBL" id="MBW14899.1"/>
    </source>
</evidence>
<evidence type="ECO:0000256" key="2">
    <source>
        <dbReference type="ARBA" id="ARBA00004496"/>
    </source>
</evidence>
<evidence type="ECO:0000256" key="4">
    <source>
        <dbReference type="ARBA" id="ARBA00023242"/>
    </source>
</evidence>
<dbReference type="InterPro" id="IPR029404">
    <property type="entry name" value="CDIN1"/>
</dbReference>